<dbReference type="InterPro" id="IPR017703">
    <property type="entry name" value="YgfZ/GCV_T_CS"/>
</dbReference>
<evidence type="ECO:0000256" key="1">
    <source>
        <dbReference type="ARBA" id="ARBA00022946"/>
    </source>
</evidence>
<dbReference type="PANTHER" id="PTHR22602">
    <property type="entry name" value="TRANSFERASE CAF17, MITOCHONDRIAL-RELATED"/>
    <property type="match status" value="1"/>
</dbReference>
<protein>
    <submittedName>
        <fullName evidence="3">Glycine cleavage T-protein</fullName>
    </submittedName>
</protein>
<dbReference type="InterPro" id="IPR027266">
    <property type="entry name" value="TrmE/GcvT-like"/>
</dbReference>
<name>A0A2P1P6W3_9RICK</name>
<dbReference type="EMBL" id="CP027845">
    <property type="protein sequence ID" value="AVP87010.1"/>
    <property type="molecule type" value="Genomic_DNA"/>
</dbReference>
<dbReference type="OrthoDB" id="9796287at2"/>
<dbReference type="NCBIfam" id="TIGR03317">
    <property type="entry name" value="ygfZ_signature"/>
    <property type="match status" value="1"/>
</dbReference>
<dbReference type="AlphaFoldDB" id="A0A2P1P6W3"/>
<dbReference type="Proteomes" id="UP000241762">
    <property type="component" value="Chromosome"/>
</dbReference>
<accession>A0A2P1P6W3</accession>
<dbReference type="SUPFAM" id="SSF103025">
    <property type="entry name" value="Folate-binding domain"/>
    <property type="match status" value="1"/>
</dbReference>
<dbReference type="PANTHER" id="PTHR22602:SF0">
    <property type="entry name" value="TRANSFERASE CAF17, MITOCHONDRIAL-RELATED"/>
    <property type="match status" value="1"/>
</dbReference>
<evidence type="ECO:0000313" key="3">
    <source>
        <dbReference type="EMBL" id="AVP87010.1"/>
    </source>
</evidence>
<dbReference type="KEGG" id="ptc:phytr_470"/>
<reference evidence="3 4" key="1">
    <citation type="submission" date="2018-03" db="EMBL/GenBank/DDBJ databases">
        <title>A gene transfer event suggests a long-term partnership between eustigmatophyte algae and a novel lineage of endosymbiotic bacteria.</title>
        <authorList>
            <person name="Yurchenko T."/>
            <person name="Sevcikova T."/>
            <person name="Pribyl P."/>
            <person name="El Karkouri K."/>
            <person name="Klimes V."/>
            <person name="Amaral R."/>
            <person name="Zbrankova V."/>
            <person name="Kim E."/>
            <person name="Raoult D."/>
            <person name="Santos L.M.A."/>
            <person name="Elias M."/>
        </authorList>
    </citation>
    <scope>NUCLEOTIDE SEQUENCE [LARGE SCALE GENOMIC DNA]</scope>
    <source>
        <strain evidence="3">CCALA 838</strain>
    </source>
</reference>
<proteinExistence type="predicted"/>
<dbReference type="PIRSF" id="PIRSF006487">
    <property type="entry name" value="GcvT"/>
    <property type="match status" value="1"/>
</dbReference>
<evidence type="ECO:0000259" key="2">
    <source>
        <dbReference type="Pfam" id="PF25455"/>
    </source>
</evidence>
<evidence type="ECO:0000313" key="4">
    <source>
        <dbReference type="Proteomes" id="UP000241762"/>
    </source>
</evidence>
<gene>
    <name evidence="3" type="ORF">phytr_470</name>
</gene>
<organism evidence="3 4">
    <name type="scientific">Candidatus Phycorickettsia trachydisci</name>
    <dbReference type="NCBI Taxonomy" id="2115978"/>
    <lineage>
        <taxon>Bacteria</taxon>
        <taxon>Pseudomonadati</taxon>
        <taxon>Pseudomonadota</taxon>
        <taxon>Alphaproteobacteria</taxon>
        <taxon>Rickettsiales</taxon>
        <taxon>Rickettsiaceae</taxon>
        <taxon>Candidatus Phycorickettsia</taxon>
    </lineage>
</organism>
<dbReference type="Gene3D" id="2.40.30.160">
    <property type="match status" value="1"/>
</dbReference>
<dbReference type="InterPro" id="IPR057460">
    <property type="entry name" value="CAF17_C"/>
</dbReference>
<keyword evidence="1" id="KW-0809">Transit peptide</keyword>
<dbReference type="GO" id="GO:0016226">
    <property type="term" value="P:iron-sulfur cluster assembly"/>
    <property type="evidence" value="ECO:0007669"/>
    <property type="project" value="TreeGrafter"/>
</dbReference>
<dbReference type="Pfam" id="PF25455">
    <property type="entry name" value="Beta-barrel_CAF17_C"/>
    <property type="match status" value="1"/>
</dbReference>
<dbReference type="Gene3D" id="3.30.1360.120">
    <property type="entry name" value="Probable tRNA modification gtpase trme, domain 1"/>
    <property type="match status" value="1"/>
</dbReference>
<feature type="domain" description="CAF17 C-terminal" evidence="2">
    <location>
        <begin position="186"/>
        <end position="251"/>
    </location>
</feature>
<keyword evidence="4" id="KW-1185">Reference proteome</keyword>
<dbReference type="RefSeq" id="WP_106873889.1">
    <property type="nucleotide sequence ID" value="NZ_CP027845.1"/>
</dbReference>
<dbReference type="InterPro" id="IPR045179">
    <property type="entry name" value="YgfZ/GcvT"/>
</dbReference>
<sequence>MEYQILNRSVIKISGDDKHKFLSSITTNIVDQDQLSYQLILSATGRLICDFFVFPGIDEYFLDTGLKDRLLSTLIKYKMRSKVLITEEDLQVVYSDQPFGKMSFKDSRYDKLRYRSIVSDGLDKGSDLYMQDKYDYGIPDGEIDMIPDKTIPVEFGIDILNGISYTKGCYPGQEVIARAKHQGVVRKRLYLLEAENDIASSNGAEILHQGEKIGALCSSYKNKGICLLRKEEPFLEASLEDKTIKMKIAPWY</sequence>